<dbReference type="Pfam" id="PF02348">
    <property type="entry name" value="CTP_transf_3"/>
    <property type="match status" value="1"/>
</dbReference>
<keyword evidence="5" id="KW-1185">Reference proteome</keyword>
<dbReference type="GO" id="GO:0005829">
    <property type="term" value="C:cytosol"/>
    <property type="evidence" value="ECO:0007669"/>
    <property type="project" value="TreeGrafter"/>
</dbReference>
<dbReference type="EC" id="2.7.7.38" evidence="4"/>
<proteinExistence type="predicted"/>
<keyword evidence="3" id="KW-0448">Lipopolysaccharide biosynthesis</keyword>
<evidence type="ECO:0000313" key="5">
    <source>
        <dbReference type="Proteomes" id="UP000226429"/>
    </source>
</evidence>
<dbReference type="NCBIfam" id="NF003950">
    <property type="entry name" value="PRK05450.1-3"/>
    <property type="match status" value="1"/>
</dbReference>
<dbReference type="PANTHER" id="PTHR42866:SF2">
    <property type="entry name" value="3-DEOXY-MANNO-OCTULOSONATE CYTIDYLYLTRANSFERASE, MITOCHONDRIAL"/>
    <property type="match status" value="1"/>
</dbReference>
<dbReference type="EMBL" id="NMOS02000024">
    <property type="protein sequence ID" value="RDH39955.1"/>
    <property type="molecule type" value="Genomic_DNA"/>
</dbReference>
<evidence type="ECO:0000313" key="4">
    <source>
        <dbReference type="EMBL" id="RDH39955.1"/>
    </source>
</evidence>
<dbReference type="NCBIfam" id="NF003952">
    <property type="entry name" value="PRK05450.1-5"/>
    <property type="match status" value="1"/>
</dbReference>
<sequence>MQNKNIIVIPARYNSSRFPAKPLSLIKGYSLIYRVWSIAKTIKGIDEVYIATDHADIQSHALGFGARLLMTGPCNNGTERIFTAISSLEARPNLILNLQGDAVLTPPWVIQALVDVMQAEPKVAIATPAVHINRDQYLIMQTAKSKGEVGGTMVVCDKDFNALYFSKRMIPYLRESVTETPPLYRHIGLYAYRYAALERYISLSPTPLEKLEGLEQLRLLENGSAIKVVIVDYKGHTHASIDSSHDVKRVEQIIEKEGELVSLNQ</sequence>
<comment type="caution">
    <text evidence="4">The sequence shown here is derived from an EMBL/GenBank/DDBJ whole genome shotgun (WGS) entry which is preliminary data.</text>
</comment>
<evidence type="ECO:0000256" key="1">
    <source>
        <dbReference type="ARBA" id="ARBA00022679"/>
    </source>
</evidence>
<accession>A0A370CGA8</accession>
<dbReference type="GO" id="GO:0008690">
    <property type="term" value="F:3-deoxy-manno-octulosonate cytidylyltransferase activity"/>
    <property type="evidence" value="ECO:0007669"/>
    <property type="project" value="UniProtKB-EC"/>
</dbReference>
<reference evidence="4 5" key="1">
    <citation type="journal article" date="2017" name="Int. J. Syst. Evol. Microbiol.">
        <title>Aquarickettsiella crustaci n. gen. n. sp. (Gammaproteobacteria: Legionellales: Coxiellaceae); a bacterial pathogen of the freshwater crustacean: Gammarus fossarum (Malacostraca: Amphipoda).</title>
        <authorList>
            <person name="Bojko J."/>
            <person name="Dunn A.M."/>
            <person name="Stebbing P.D."/>
            <person name="Van Aerle R."/>
            <person name="Bacela-Spychalska K."/>
            <person name="Bean T.P."/>
            <person name="Stentiford G.D."/>
        </authorList>
    </citation>
    <scope>NUCLEOTIDE SEQUENCE [LARGE SCALE GENOMIC DNA]</scope>
    <source>
        <strain evidence="4">RA15029</strain>
    </source>
</reference>
<keyword evidence="2 4" id="KW-0548">Nucleotidyltransferase</keyword>
<dbReference type="SUPFAM" id="SSF53448">
    <property type="entry name" value="Nucleotide-diphospho-sugar transferases"/>
    <property type="match status" value="1"/>
</dbReference>
<name>A0A370CGA8_9COXI</name>
<dbReference type="NCBIfam" id="TIGR00466">
    <property type="entry name" value="kdsB"/>
    <property type="match status" value="1"/>
</dbReference>
<gene>
    <name evidence="4" type="primary">kdsB</name>
    <name evidence="4" type="ORF">CFE62_006345</name>
</gene>
<dbReference type="Gene3D" id="3.90.550.10">
    <property type="entry name" value="Spore Coat Polysaccharide Biosynthesis Protein SpsA, Chain A"/>
    <property type="match status" value="1"/>
</dbReference>
<protein>
    <submittedName>
        <fullName evidence="4">3-deoxy-manno-octulosonate cytidylyltransferase</fullName>
        <ecNumber evidence="4">2.7.7.38</ecNumber>
    </submittedName>
</protein>
<organism evidence="4 5">
    <name type="scientific">Candidatus Aquirickettsiella gammari</name>
    <dbReference type="NCBI Taxonomy" id="2016198"/>
    <lineage>
        <taxon>Bacteria</taxon>
        <taxon>Pseudomonadati</taxon>
        <taxon>Pseudomonadota</taxon>
        <taxon>Gammaproteobacteria</taxon>
        <taxon>Legionellales</taxon>
        <taxon>Coxiellaceae</taxon>
        <taxon>Candidatus Aquirickettsiella</taxon>
    </lineage>
</organism>
<dbReference type="PANTHER" id="PTHR42866">
    <property type="entry name" value="3-DEOXY-MANNO-OCTULOSONATE CYTIDYLYLTRANSFERASE"/>
    <property type="match status" value="1"/>
</dbReference>
<dbReference type="InterPro" id="IPR029044">
    <property type="entry name" value="Nucleotide-diphossugar_trans"/>
</dbReference>
<dbReference type="AlphaFoldDB" id="A0A370CGA8"/>
<dbReference type="InterPro" id="IPR004528">
    <property type="entry name" value="KdsB"/>
</dbReference>
<dbReference type="CDD" id="cd02517">
    <property type="entry name" value="CMP-KDO-Synthetase"/>
    <property type="match status" value="1"/>
</dbReference>
<keyword evidence="1 4" id="KW-0808">Transferase</keyword>
<dbReference type="InterPro" id="IPR003329">
    <property type="entry name" value="Cytidylyl_trans"/>
</dbReference>
<evidence type="ECO:0000256" key="2">
    <source>
        <dbReference type="ARBA" id="ARBA00022695"/>
    </source>
</evidence>
<dbReference type="Proteomes" id="UP000226429">
    <property type="component" value="Unassembled WGS sequence"/>
</dbReference>
<reference evidence="4 5" key="2">
    <citation type="journal article" date="2018" name="J. Invertebr. Pathol.">
        <title>'Candidatus Aquirickettsiella gammari' (Gammaproteobacteria: Legionellales: Coxiellaceae): A bacterial pathogen of the freshwater crustacean Gammarus fossarum (Malacostraca: Amphipoda).</title>
        <authorList>
            <person name="Bojko J."/>
            <person name="Dunn A.M."/>
            <person name="Stebbing P.D."/>
            <person name="van Aerle R."/>
            <person name="Bacela-Spychalska K."/>
            <person name="Bean T.P."/>
            <person name="Urrutia A."/>
            <person name="Stentiford G.D."/>
        </authorList>
    </citation>
    <scope>NUCLEOTIDE SEQUENCE [LARGE SCALE GENOMIC DNA]</scope>
    <source>
        <strain evidence="4">RA15029</strain>
    </source>
</reference>
<dbReference type="GO" id="GO:0009103">
    <property type="term" value="P:lipopolysaccharide biosynthetic process"/>
    <property type="evidence" value="ECO:0007669"/>
    <property type="project" value="UniProtKB-KW"/>
</dbReference>
<evidence type="ECO:0000256" key="3">
    <source>
        <dbReference type="ARBA" id="ARBA00022985"/>
    </source>
</evidence>